<dbReference type="PANTHER" id="PTHR21503:SF8">
    <property type="entry name" value="F-BOX ASSOCIATED DOMAIN-CONTAINING PROTEIN-RELATED"/>
    <property type="match status" value="1"/>
</dbReference>
<dbReference type="InParanoid" id="G0MJH0"/>
<evidence type="ECO:0000313" key="3">
    <source>
        <dbReference type="Proteomes" id="UP000008068"/>
    </source>
</evidence>
<dbReference type="HOGENOM" id="CLU_063118_0_0_1"/>
<sequence>MPCRVPFFSPFHSLRIKKYKREKTPNAPKGFPLLKLPHFPLKDIINQLELVDVIYLTMKYRKFKRAVESAKFHVDQFHFHLSKFTKKVAITHQGREYEIDSEYKENNNGSAELKLNGVATPIRYRGSFGMKVFADSEEAKMDILEKITQHFLSILWVQTFTARFLIKCDFENLFIWKYTKKLGQLNIDPLVNTELVLSPRELHFFFEDIKIDEPVLKVKVENGYKYPNYPLQGSILYFSNLNFIDLEKLTIGSDCVLFSMTNGDIPNACGNRLLKEWIAGKNEKLEKLMIRVEEWFEDENNNKDVFDGITTTVTKFSEKQLDKRGVWTVGLRPLLDIKRSTDGRVGTISRWKTWVYLTVWHPKHMEELEKESK</sequence>
<feature type="domain" description="F-box" evidence="1">
    <location>
        <begin position="30"/>
        <end position="81"/>
    </location>
</feature>
<dbReference type="PANTHER" id="PTHR21503">
    <property type="entry name" value="F-BOX-CONTAINING HYPOTHETICAL PROTEIN C.ELEGANS"/>
    <property type="match status" value="1"/>
</dbReference>
<dbReference type="OrthoDB" id="5911317at2759"/>
<name>G0MJH0_CAEBE</name>
<keyword evidence="3" id="KW-1185">Reference proteome</keyword>
<proteinExistence type="predicted"/>
<dbReference type="EMBL" id="GL379797">
    <property type="protein sequence ID" value="EGT32374.1"/>
    <property type="molecule type" value="Genomic_DNA"/>
</dbReference>
<dbReference type="AlphaFoldDB" id="G0MJH0"/>
<evidence type="ECO:0000259" key="1">
    <source>
        <dbReference type="PROSITE" id="PS50181"/>
    </source>
</evidence>
<accession>G0MJH0</accession>
<dbReference type="PROSITE" id="PS50181">
    <property type="entry name" value="FBOX"/>
    <property type="match status" value="1"/>
</dbReference>
<evidence type="ECO:0000313" key="2">
    <source>
        <dbReference type="EMBL" id="EGT32374.1"/>
    </source>
</evidence>
<dbReference type="eggNOG" id="ENOG502TK11">
    <property type="taxonomic scope" value="Eukaryota"/>
</dbReference>
<reference evidence="3" key="1">
    <citation type="submission" date="2011-07" db="EMBL/GenBank/DDBJ databases">
        <authorList>
            <consortium name="Caenorhabditis brenneri Sequencing and Analysis Consortium"/>
            <person name="Wilson R.K."/>
        </authorList>
    </citation>
    <scope>NUCLEOTIDE SEQUENCE [LARGE SCALE GENOMIC DNA]</scope>
    <source>
        <strain evidence="3">PB2801</strain>
    </source>
</reference>
<dbReference type="Proteomes" id="UP000008068">
    <property type="component" value="Unassembled WGS sequence"/>
</dbReference>
<protein>
    <recommendedName>
        <fullName evidence="1">F-box domain-containing protein</fullName>
    </recommendedName>
</protein>
<organism evidence="3">
    <name type="scientific">Caenorhabditis brenneri</name>
    <name type="common">Nematode worm</name>
    <dbReference type="NCBI Taxonomy" id="135651"/>
    <lineage>
        <taxon>Eukaryota</taxon>
        <taxon>Metazoa</taxon>
        <taxon>Ecdysozoa</taxon>
        <taxon>Nematoda</taxon>
        <taxon>Chromadorea</taxon>
        <taxon>Rhabditida</taxon>
        <taxon>Rhabditina</taxon>
        <taxon>Rhabditomorpha</taxon>
        <taxon>Rhabditoidea</taxon>
        <taxon>Rhabditidae</taxon>
        <taxon>Peloderinae</taxon>
        <taxon>Caenorhabditis</taxon>
    </lineage>
</organism>
<gene>
    <name evidence="2" type="ORF">CAEBREN_14359</name>
</gene>
<dbReference type="InterPro" id="IPR001810">
    <property type="entry name" value="F-box_dom"/>
</dbReference>